<proteinExistence type="inferred from homology"/>
<keyword evidence="12" id="KW-1185">Reference proteome</keyword>
<dbReference type="InterPro" id="IPR048898">
    <property type="entry name" value="OB_NMD3"/>
</dbReference>
<dbReference type="GO" id="GO:0015031">
    <property type="term" value="P:protein transport"/>
    <property type="evidence" value="ECO:0007669"/>
    <property type="project" value="UniProtKB-KW"/>
</dbReference>
<evidence type="ECO:0000259" key="8">
    <source>
        <dbReference type="Pfam" id="PF04981"/>
    </source>
</evidence>
<feature type="domain" description="Nmd3 N-terminal" evidence="8">
    <location>
        <begin position="84"/>
        <end position="315"/>
    </location>
</feature>
<keyword evidence="6 7" id="KW-0539">Nucleus</keyword>
<evidence type="ECO:0000256" key="7">
    <source>
        <dbReference type="RuleBase" id="RU364108"/>
    </source>
</evidence>
<keyword evidence="5 7" id="KW-0653">Protein transport</keyword>
<keyword evidence="3 7" id="KW-0813">Transport</keyword>
<evidence type="ECO:0000313" key="11">
    <source>
        <dbReference type="EMBL" id="KAJ4777999.1"/>
    </source>
</evidence>
<comment type="similarity">
    <text evidence="1 7">Belongs to the NMD3 family.</text>
</comment>
<evidence type="ECO:0000256" key="6">
    <source>
        <dbReference type="ARBA" id="ARBA00023242"/>
    </source>
</evidence>
<evidence type="ECO:0000256" key="5">
    <source>
        <dbReference type="ARBA" id="ARBA00022927"/>
    </source>
</evidence>
<dbReference type="PANTHER" id="PTHR12746">
    <property type="entry name" value="NONSENSE-MEDIATED MRNA DECAY PROTEIN 3"/>
    <property type="match status" value="1"/>
</dbReference>
<dbReference type="InterPro" id="IPR039768">
    <property type="entry name" value="Nmd3"/>
</dbReference>
<dbReference type="EMBL" id="JAMFTS010000003">
    <property type="protein sequence ID" value="KAJ4777999.1"/>
    <property type="molecule type" value="Genomic_DNA"/>
</dbReference>
<dbReference type="Pfam" id="PF21192">
    <property type="entry name" value="OB_NMD3"/>
    <property type="match status" value="1"/>
</dbReference>
<dbReference type="GO" id="GO:0005634">
    <property type="term" value="C:nucleus"/>
    <property type="evidence" value="ECO:0007669"/>
    <property type="project" value="UniProtKB-SubCell"/>
</dbReference>
<evidence type="ECO:0000256" key="1">
    <source>
        <dbReference type="ARBA" id="ARBA00009794"/>
    </source>
</evidence>
<gene>
    <name evidence="11" type="ORF">LUZ62_062256</name>
</gene>
<evidence type="ECO:0000313" key="12">
    <source>
        <dbReference type="Proteomes" id="UP001140206"/>
    </source>
</evidence>
<keyword evidence="4 7" id="KW-0963">Cytoplasm</keyword>
<dbReference type="Proteomes" id="UP001140206">
    <property type="component" value="Chromosome 3"/>
</dbReference>
<evidence type="ECO:0000256" key="3">
    <source>
        <dbReference type="ARBA" id="ARBA00022448"/>
    </source>
</evidence>
<protein>
    <recommendedName>
        <fullName evidence="2 7">60S ribosomal export protein NMD3</fullName>
    </recommendedName>
</protein>
<dbReference type="Pfam" id="PF04981">
    <property type="entry name" value="NMD3"/>
    <property type="match status" value="1"/>
</dbReference>
<dbReference type="PANTHER" id="PTHR12746:SF2">
    <property type="entry name" value="60S RIBOSOMAL EXPORT PROTEIN NMD3"/>
    <property type="match status" value="1"/>
</dbReference>
<evidence type="ECO:0000259" key="10">
    <source>
        <dbReference type="Pfam" id="PF21193"/>
    </source>
</evidence>
<name>A0AAV8EFF7_9POAL</name>
<feature type="domain" description="60S ribosomal export protein NMD3 SH3" evidence="10">
    <location>
        <begin position="318"/>
        <end position="364"/>
    </location>
</feature>
<evidence type="ECO:0000256" key="4">
    <source>
        <dbReference type="ARBA" id="ARBA00022490"/>
    </source>
</evidence>
<evidence type="ECO:0000256" key="2">
    <source>
        <dbReference type="ARBA" id="ARBA00017035"/>
    </source>
</evidence>
<accession>A0AAV8EFF7</accession>
<dbReference type="Pfam" id="PF21193">
    <property type="entry name" value="NMD_SH3"/>
    <property type="match status" value="1"/>
</dbReference>
<sequence>MYNLVQHSQDYIRRSPFHTCFSIHYLPIIKPSSLHRLLRFLSPILLPSPFHKTLTLVSAMALNPSDQASTGMFFPTQTPGTVLCCTCGVVMAPNPANMCVKCLRSRVDITEGLPRQAVVNFCPDCSSYLQPPNKWLRFNLDSQELLHFLVKRLHTRFSRLVTLTHAEFMFTEPHSKRIKIRLRVRREVMNGAILEQPHIVEFVVHDKLCLSCSRLQANPDQWVAAVQLRQHVPHRRTFLFLEQLILRHGAATRAVRIADAPHGLDFFFASRSHAIRFVDFVNSVAPVQYRTDKQLVSHDPKSNVYNYKHTFSVEISPICREDLICLPPKVAHSLGNLGPLVICTKVSNSIVLMDPFTLRVAYLNATQYWSDPFRPLLSSRQLVEYSILDIEPESDIVTVGGSRYQLAYVQVARMSDFSNVFTVKTHLGHLLNVGDNALGYDLFGANPNDMEMDKYKGLVLPDCVLMKKSYEEARARRSGKQRNFKLKRLDIEVEPTGGRKGEDDKRNDEYQKFIEDLEENPELRFNISLYKNDNYEPSEMGSSMADAEEIPSVPVEELVADLEGLDIGDGQDQE</sequence>
<comment type="function">
    <text evidence="7">Acts as an adapter for the XPO1/CRM1-mediated export of the 60S ribosomal subunit.</text>
</comment>
<dbReference type="GO" id="GO:0043023">
    <property type="term" value="F:ribosomal large subunit binding"/>
    <property type="evidence" value="ECO:0007669"/>
    <property type="project" value="InterPro"/>
</dbReference>
<comment type="subcellular location">
    <subcellularLocation>
        <location evidence="7">Cytoplasm</location>
    </subcellularLocation>
    <subcellularLocation>
        <location evidence="7">Nucleus</location>
    </subcellularLocation>
</comment>
<reference evidence="11" key="1">
    <citation type="submission" date="2022-08" db="EMBL/GenBank/DDBJ databases">
        <authorList>
            <person name="Marques A."/>
        </authorList>
    </citation>
    <scope>NUCLEOTIDE SEQUENCE</scope>
    <source>
        <strain evidence="11">RhyPub2mFocal</strain>
        <tissue evidence="11">Leaves</tissue>
    </source>
</reference>
<dbReference type="InterPro" id="IPR048899">
    <property type="entry name" value="NMD_SH3"/>
</dbReference>
<dbReference type="GO" id="GO:0005737">
    <property type="term" value="C:cytoplasm"/>
    <property type="evidence" value="ECO:0007669"/>
    <property type="project" value="UniProtKB-SubCell"/>
</dbReference>
<organism evidence="11 12">
    <name type="scientific">Rhynchospora pubera</name>
    <dbReference type="NCBI Taxonomy" id="906938"/>
    <lineage>
        <taxon>Eukaryota</taxon>
        <taxon>Viridiplantae</taxon>
        <taxon>Streptophyta</taxon>
        <taxon>Embryophyta</taxon>
        <taxon>Tracheophyta</taxon>
        <taxon>Spermatophyta</taxon>
        <taxon>Magnoliopsida</taxon>
        <taxon>Liliopsida</taxon>
        <taxon>Poales</taxon>
        <taxon>Cyperaceae</taxon>
        <taxon>Cyperoideae</taxon>
        <taxon>Rhynchosporeae</taxon>
        <taxon>Rhynchospora</taxon>
    </lineage>
</organism>
<dbReference type="GO" id="GO:0000055">
    <property type="term" value="P:ribosomal large subunit export from nucleus"/>
    <property type="evidence" value="ECO:0007669"/>
    <property type="project" value="TreeGrafter"/>
</dbReference>
<evidence type="ECO:0000259" key="9">
    <source>
        <dbReference type="Pfam" id="PF21192"/>
    </source>
</evidence>
<feature type="domain" description="60S ribosomal export protein NMD3 OB-fold" evidence="9">
    <location>
        <begin position="382"/>
        <end position="468"/>
    </location>
</feature>
<dbReference type="AlphaFoldDB" id="A0AAV8EFF7"/>
<dbReference type="InterPro" id="IPR007064">
    <property type="entry name" value="Nmd3_N"/>
</dbReference>
<comment type="caution">
    <text evidence="11">The sequence shown here is derived from an EMBL/GenBank/DDBJ whole genome shotgun (WGS) entry which is preliminary data.</text>
</comment>